<evidence type="ECO:0000256" key="3">
    <source>
        <dbReference type="ARBA" id="ARBA00022475"/>
    </source>
</evidence>
<evidence type="ECO:0000256" key="6">
    <source>
        <dbReference type="ARBA" id="ARBA00023136"/>
    </source>
</evidence>
<dbReference type="PANTHER" id="PTHR33406:SF11">
    <property type="entry name" value="MEMBRANE PROTEIN SCO6666-RELATED"/>
    <property type="match status" value="1"/>
</dbReference>
<dbReference type="AlphaFoldDB" id="A0A3P1TFM7"/>
<evidence type="ECO:0000313" key="9">
    <source>
        <dbReference type="EMBL" id="RRD07363.1"/>
    </source>
</evidence>
<dbReference type="Proteomes" id="UP000280819">
    <property type="component" value="Unassembled WGS sequence"/>
</dbReference>
<feature type="transmembrane region" description="Helical" evidence="7">
    <location>
        <begin position="302"/>
        <end position="328"/>
    </location>
</feature>
<evidence type="ECO:0000256" key="4">
    <source>
        <dbReference type="ARBA" id="ARBA00022692"/>
    </source>
</evidence>
<keyword evidence="4 7" id="KW-0812">Transmembrane</keyword>
<name>A0A3P1TFM7_9ACTN</name>
<evidence type="ECO:0000256" key="1">
    <source>
        <dbReference type="ARBA" id="ARBA00004651"/>
    </source>
</evidence>
<feature type="transmembrane region" description="Helical" evidence="7">
    <location>
        <begin position="198"/>
        <end position="222"/>
    </location>
</feature>
<dbReference type="InterPro" id="IPR000731">
    <property type="entry name" value="SSD"/>
</dbReference>
<dbReference type="PROSITE" id="PS50156">
    <property type="entry name" value="SSD"/>
    <property type="match status" value="2"/>
</dbReference>
<keyword evidence="6 7" id="KW-0472">Membrane</keyword>
<feature type="domain" description="SSD" evidence="8">
    <location>
        <begin position="566"/>
        <end position="676"/>
    </location>
</feature>
<dbReference type="SUPFAM" id="SSF82866">
    <property type="entry name" value="Multidrug efflux transporter AcrB transmembrane domain"/>
    <property type="match status" value="2"/>
</dbReference>
<dbReference type="EMBL" id="RQZG01000001">
    <property type="protein sequence ID" value="RRD07363.1"/>
    <property type="molecule type" value="Genomic_DNA"/>
</dbReference>
<evidence type="ECO:0000313" key="10">
    <source>
        <dbReference type="Proteomes" id="UP000280819"/>
    </source>
</evidence>
<evidence type="ECO:0000256" key="5">
    <source>
        <dbReference type="ARBA" id="ARBA00022989"/>
    </source>
</evidence>
<feature type="transmembrane region" description="Helical" evidence="7">
    <location>
        <begin position="505"/>
        <end position="527"/>
    </location>
</feature>
<comment type="caution">
    <text evidence="9">The sequence shown here is derived from an EMBL/GenBank/DDBJ whole genome shotgun (WGS) entry which is preliminary data.</text>
</comment>
<feature type="transmembrane region" description="Helical" evidence="7">
    <location>
        <begin position="622"/>
        <end position="641"/>
    </location>
</feature>
<dbReference type="OrthoDB" id="7051771at2"/>
<feature type="transmembrane region" description="Helical" evidence="7">
    <location>
        <begin position="358"/>
        <end position="380"/>
    </location>
</feature>
<feature type="domain" description="SSD" evidence="8">
    <location>
        <begin position="196"/>
        <end position="327"/>
    </location>
</feature>
<comment type="subcellular location">
    <subcellularLocation>
        <location evidence="1">Cell membrane</location>
        <topology evidence="1">Multi-pass membrane protein</topology>
    </subcellularLocation>
</comment>
<dbReference type="GO" id="GO:0005886">
    <property type="term" value="C:plasma membrane"/>
    <property type="evidence" value="ECO:0007669"/>
    <property type="project" value="UniProtKB-SubCell"/>
</dbReference>
<feature type="transmembrane region" description="Helical" evidence="7">
    <location>
        <begin position="228"/>
        <end position="249"/>
    </location>
</feature>
<keyword evidence="5 7" id="KW-1133">Transmembrane helix</keyword>
<accession>A0A3P1TFM7</accession>
<evidence type="ECO:0000259" key="8">
    <source>
        <dbReference type="PROSITE" id="PS50156"/>
    </source>
</evidence>
<keyword evidence="3" id="KW-1003">Cell membrane</keyword>
<dbReference type="Gene3D" id="1.20.1640.10">
    <property type="entry name" value="Multidrug efflux transporter AcrB transmembrane domain"/>
    <property type="match status" value="2"/>
</dbReference>
<comment type="similarity">
    <text evidence="2">Belongs to the resistance-nodulation-cell division (RND) (TC 2.A.6) family. MmpL subfamily.</text>
</comment>
<dbReference type="InterPro" id="IPR050545">
    <property type="entry name" value="Mycobact_MmpL"/>
</dbReference>
<feature type="transmembrane region" description="Helical" evidence="7">
    <location>
        <begin position="539"/>
        <end position="558"/>
    </location>
</feature>
<dbReference type="Pfam" id="PF03176">
    <property type="entry name" value="MMPL"/>
    <property type="match status" value="2"/>
</dbReference>
<dbReference type="PANTHER" id="PTHR33406">
    <property type="entry name" value="MEMBRANE PROTEIN MJ1562-RELATED"/>
    <property type="match status" value="1"/>
</dbReference>
<feature type="transmembrane region" description="Helical" evidence="7">
    <location>
        <begin position="647"/>
        <end position="670"/>
    </location>
</feature>
<evidence type="ECO:0000256" key="7">
    <source>
        <dbReference type="SAM" id="Phobius"/>
    </source>
</evidence>
<evidence type="ECO:0000256" key="2">
    <source>
        <dbReference type="ARBA" id="ARBA00010157"/>
    </source>
</evidence>
<protein>
    <submittedName>
        <fullName evidence="9">MMPL family transporter</fullName>
    </submittedName>
</protein>
<feature type="transmembrane region" description="Helical" evidence="7">
    <location>
        <begin position="578"/>
        <end position="601"/>
    </location>
</feature>
<reference evidence="9 10" key="1">
    <citation type="submission" date="2018-11" db="EMBL/GenBank/DDBJ databases">
        <title>Genomes From Bacteria Associated with the Canine Oral Cavity: a Test Case for Automated Genome-Based Taxonomic Assignment.</title>
        <authorList>
            <person name="Coil D.A."/>
            <person name="Jospin G."/>
            <person name="Darling A.E."/>
            <person name="Wallis C."/>
            <person name="Davis I.J."/>
            <person name="Harris S."/>
            <person name="Eisen J.A."/>
            <person name="Holcombe L.J."/>
            <person name="O'Flynn C."/>
        </authorList>
    </citation>
    <scope>NUCLEOTIDE SEQUENCE [LARGE SCALE GENOMIC DNA]</scope>
    <source>
        <strain evidence="9 10">OH887_COT-365</strain>
    </source>
</reference>
<gene>
    <name evidence="9" type="ORF">EII34_02450</name>
</gene>
<feature type="transmembrane region" description="Helical" evidence="7">
    <location>
        <begin position="277"/>
        <end position="296"/>
    </location>
</feature>
<dbReference type="InterPro" id="IPR004869">
    <property type="entry name" value="MMPL_dom"/>
</dbReference>
<feature type="transmembrane region" description="Helical" evidence="7">
    <location>
        <begin position="173"/>
        <end position="191"/>
    </location>
</feature>
<proteinExistence type="inferred from homology"/>
<sequence length="698" mass="74743">MPMSRPARHRLILLGALLLTILAATGVPAAMDRMVLSRFESPRTESHTVEQVLSEHHGTGKQHFLLLVSATDGDVDAPAVADEATALAEELRALPQIAEVSSYWEEGNSPAMRSRDGSQALITARLAGDVTEGRRALAEISPTFSRDGVHLTTRVGGGDEIFRQAATLARTDFVRAEAIILPLVLVLLVALRRGVVGATLTLAMGIFSVVTTLALLGVVAQWVDISTFAANLVLVMGIGLGVDYSLLVIDRFQERRSDGASPRQAVAGLRAGVGRTVVFSGLIVAISLLGLLLFPFPFLQSFAYAGVGTVVTSMLAALFLLPAALLAFGRRVPVPRPASPRGFWHRTAMLMMRRPARFALPVLALLLLLASPVLGLRLGLPDARVLPQEVSSRQVQDQIMANFDQEPIDSLHVLPVDPVGDEVGEAYAVALSEVPGVGQVDSRTGRFIDGERVAEGSPRLDWFQVTPETDDHGYAAVLQGVREVPAPGPVTIGGYPAELEDFQQALLSAVPGVVTLILVVTWVLIAVMTSSLLVPTKAVLLNALSMAVMFGVLVWGFQEGHLAGPLGFTSDGTLEATFPILMFCIAFGMSMDYEVFLVARIRQEWQRTRDMEASIAAGLERSGPVVTSAALVLALSFAVYATSSVMYLKMLAVGVATIIVVDATLIRIVLVPTLMKLAGAANWWAPAWLRRPTRVDRA</sequence>
<organism evidence="9 10">
    <name type="scientific">Arachnia propionica</name>
    <dbReference type="NCBI Taxonomy" id="1750"/>
    <lineage>
        <taxon>Bacteria</taxon>
        <taxon>Bacillati</taxon>
        <taxon>Actinomycetota</taxon>
        <taxon>Actinomycetes</taxon>
        <taxon>Propionibacteriales</taxon>
        <taxon>Propionibacteriaceae</taxon>
        <taxon>Arachnia</taxon>
    </lineage>
</organism>